<dbReference type="Proteomes" id="UP000315750">
    <property type="component" value="Chromosome"/>
</dbReference>
<dbReference type="InterPro" id="IPR036591">
    <property type="entry name" value="YggU-like_sf"/>
</dbReference>
<evidence type="ECO:0000313" key="3">
    <source>
        <dbReference type="EMBL" id="QDU57057.1"/>
    </source>
</evidence>
<evidence type="ECO:0000256" key="1">
    <source>
        <dbReference type="ARBA" id="ARBA00010364"/>
    </source>
</evidence>
<dbReference type="RefSeq" id="WP_145247958.1">
    <property type="nucleotide sequence ID" value="NZ_CP036278.1"/>
</dbReference>
<sequence>MLDLEIQGDAVLLPVKARAGGRVNGATGVRQGALLVSVTQVAEKGKANKAIAAVLAKLLGCSKSQLDLVRGATSSEKVFLVSGVGVEAIQDRVKQILGDA</sequence>
<dbReference type="KEGG" id="amuc:Pan181_32710"/>
<protein>
    <recommendedName>
        <fullName evidence="2">UPF0235 protein Pan181_32710</fullName>
    </recommendedName>
</protein>
<dbReference type="EMBL" id="CP036278">
    <property type="protein sequence ID" value="QDU57057.1"/>
    <property type="molecule type" value="Genomic_DNA"/>
</dbReference>
<dbReference type="InterPro" id="IPR003746">
    <property type="entry name" value="DUF167"/>
</dbReference>
<dbReference type="Gene3D" id="3.30.1200.10">
    <property type="entry name" value="YggU-like"/>
    <property type="match status" value="1"/>
</dbReference>
<dbReference type="HAMAP" id="MF_00634">
    <property type="entry name" value="UPF0235"/>
    <property type="match status" value="1"/>
</dbReference>
<dbReference type="AlphaFoldDB" id="A0A518AQR3"/>
<dbReference type="NCBIfam" id="TIGR00251">
    <property type="entry name" value="DUF167 family protein"/>
    <property type="match status" value="1"/>
</dbReference>
<name>A0A518AQR3_9BACT</name>
<comment type="similarity">
    <text evidence="1 2">Belongs to the UPF0235 family.</text>
</comment>
<dbReference type="Pfam" id="PF02594">
    <property type="entry name" value="DUF167"/>
    <property type="match status" value="1"/>
</dbReference>
<dbReference type="SUPFAM" id="SSF69786">
    <property type="entry name" value="YggU-like"/>
    <property type="match status" value="1"/>
</dbReference>
<dbReference type="SMART" id="SM01152">
    <property type="entry name" value="DUF167"/>
    <property type="match status" value="1"/>
</dbReference>
<evidence type="ECO:0000256" key="2">
    <source>
        <dbReference type="HAMAP-Rule" id="MF_00634"/>
    </source>
</evidence>
<evidence type="ECO:0000313" key="4">
    <source>
        <dbReference type="Proteomes" id="UP000315750"/>
    </source>
</evidence>
<keyword evidence="4" id="KW-1185">Reference proteome</keyword>
<organism evidence="3 4">
    <name type="scientific">Aeoliella mucimassa</name>
    <dbReference type="NCBI Taxonomy" id="2527972"/>
    <lineage>
        <taxon>Bacteria</taxon>
        <taxon>Pseudomonadati</taxon>
        <taxon>Planctomycetota</taxon>
        <taxon>Planctomycetia</taxon>
        <taxon>Pirellulales</taxon>
        <taxon>Lacipirellulaceae</taxon>
        <taxon>Aeoliella</taxon>
    </lineage>
</organism>
<dbReference type="PANTHER" id="PTHR13420">
    <property type="entry name" value="UPF0235 PROTEIN C15ORF40"/>
    <property type="match status" value="1"/>
</dbReference>
<gene>
    <name evidence="3" type="ORF">Pan181_32710</name>
</gene>
<accession>A0A518AQR3</accession>
<dbReference type="OrthoDB" id="290224at2"/>
<dbReference type="PANTHER" id="PTHR13420:SF7">
    <property type="entry name" value="UPF0235 PROTEIN C15ORF40"/>
    <property type="match status" value="1"/>
</dbReference>
<reference evidence="3 4" key="1">
    <citation type="submission" date="2019-02" db="EMBL/GenBank/DDBJ databases">
        <title>Deep-cultivation of Planctomycetes and their phenomic and genomic characterization uncovers novel biology.</title>
        <authorList>
            <person name="Wiegand S."/>
            <person name="Jogler M."/>
            <person name="Boedeker C."/>
            <person name="Pinto D."/>
            <person name="Vollmers J."/>
            <person name="Rivas-Marin E."/>
            <person name="Kohn T."/>
            <person name="Peeters S.H."/>
            <person name="Heuer A."/>
            <person name="Rast P."/>
            <person name="Oberbeckmann S."/>
            <person name="Bunk B."/>
            <person name="Jeske O."/>
            <person name="Meyerdierks A."/>
            <person name="Storesund J.E."/>
            <person name="Kallscheuer N."/>
            <person name="Luecker S."/>
            <person name="Lage O.M."/>
            <person name="Pohl T."/>
            <person name="Merkel B.J."/>
            <person name="Hornburger P."/>
            <person name="Mueller R.-W."/>
            <person name="Bruemmer F."/>
            <person name="Labrenz M."/>
            <person name="Spormann A.M."/>
            <person name="Op den Camp H."/>
            <person name="Overmann J."/>
            <person name="Amann R."/>
            <person name="Jetten M.S.M."/>
            <person name="Mascher T."/>
            <person name="Medema M.H."/>
            <person name="Devos D.P."/>
            <person name="Kaster A.-K."/>
            <person name="Ovreas L."/>
            <person name="Rohde M."/>
            <person name="Galperin M.Y."/>
            <person name="Jogler C."/>
        </authorList>
    </citation>
    <scope>NUCLEOTIDE SEQUENCE [LARGE SCALE GENOMIC DNA]</scope>
    <source>
        <strain evidence="3 4">Pan181</strain>
    </source>
</reference>
<proteinExistence type="inferred from homology"/>
<dbReference type="GO" id="GO:0005737">
    <property type="term" value="C:cytoplasm"/>
    <property type="evidence" value="ECO:0007669"/>
    <property type="project" value="TreeGrafter"/>
</dbReference>